<feature type="transmembrane region" description="Helical" evidence="1">
    <location>
        <begin position="259"/>
        <end position="280"/>
    </location>
</feature>
<organism evidence="3 4">
    <name type="scientific">Candidatus Magnetoglobus multicellularis str. Araruama</name>
    <dbReference type="NCBI Taxonomy" id="890399"/>
    <lineage>
        <taxon>Bacteria</taxon>
        <taxon>Pseudomonadati</taxon>
        <taxon>Thermodesulfobacteriota</taxon>
        <taxon>Desulfobacteria</taxon>
        <taxon>Desulfobacterales</taxon>
        <taxon>Desulfobacteraceae</taxon>
        <taxon>Candidatus Magnetoglobus</taxon>
    </lineage>
</organism>
<feature type="domain" description="Acyltransferase 3" evidence="2">
    <location>
        <begin position="3"/>
        <end position="340"/>
    </location>
</feature>
<name>A0A1V1NY19_9BACT</name>
<keyword evidence="1" id="KW-0812">Transmembrane</keyword>
<dbReference type="PANTHER" id="PTHR36927">
    <property type="entry name" value="BLR4337 PROTEIN"/>
    <property type="match status" value="1"/>
</dbReference>
<keyword evidence="3" id="KW-0808">Transferase</keyword>
<dbReference type="Proteomes" id="UP000189670">
    <property type="component" value="Unassembled WGS sequence"/>
</dbReference>
<keyword evidence="1" id="KW-1133">Transmembrane helix</keyword>
<evidence type="ECO:0000259" key="2">
    <source>
        <dbReference type="Pfam" id="PF01757"/>
    </source>
</evidence>
<feature type="transmembrane region" description="Helical" evidence="1">
    <location>
        <begin position="5"/>
        <end position="22"/>
    </location>
</feature>
<evidence type="ECO:0000256" key="1">
    <source>
        <dbReference type="SAM" id="Phobius"/>
    </source>
</evidence>
<dbReference type="InterPro" id="IPR002656">
    <property type="entry name" value="Acyl_transf_3_dom"/>
</dbReference>
<evidence type="ECO:0000313" key="3">
    <source>
        <dbReference type="EMBL" id="ETR67454.1"/>
    </source>
</evidence>
<accession>A0A1V1NY19</accession>
<feature type="transmembrane region" description="Helical" evidence="1">
    <location>
        <begin position="327"/>
        <end position="346"/>
    </location>
</feature>
<dbReference type="EMBL" id="ATBP01001374">
    <property type="protein sequence ID" value="ETR67454.1"/>
    <property type="molecule type" value="Genomic_DNA"/>
</dbReference>
<proteinExistence type="predicted"/>
<evidence type="ECO:0000313" key="4">
    <source>
        <dbReference type="Proteomes" id="UP000189670"/>
    </source>
</evidence>
<feature type="transmembrane region" description="Helical" evidence="1">
    <location>
        <begin position="292"/>
        <end position="315"/>
    </location>
</feature>
<dbReference type="InterPro" id="IPR050623">
    <property type="entry name" value="Glucan_succinyl_AcylTrfase"/>
</dbReference>
<feature type="transmembrane region" description="Helical" evidence="1">
    <location>
        <begin position="198"/>
        <end position="218"/>
    </location>
</feature>
<dbReference type="AlphaFoldDB" id="A0A1V1NY19"/>
<feature type="transmembrane region" description="Helical" evidence="1">
    <location>
        <begin position="72"/>
        <end position="93"/>
    </location>
</feature>
<reference evidence="4" key="1">
    <citation type="submission" date="2012-11" db="EMBL/GenBank/DDBJ databases">
        <authorList>
            <person name="Lucero-Rivera Y.E."/>
            <person name="Tovar-Ramirez D."/>
        </authorList>
    </citation>
    <scope>NUCLEOTIDE SEQUENCE [LARGE SCALE GENOMIC DNA]</scope>
    <source>
        <strain evidence="4">Araruama</strain>
    </source>
</reference>
<keyword evidence="1" id="KW-0472">Membrane</keyword>
<dbReference type="PANTHER" id="PTHR36927:SF3">
    <property type="entry name" value="GLUCANS BIOSYNTHESIS PROTEIN C"/>
    <property type="match status" value="1"/>
</dbReference>
<protein>
    <submittedName>
        <fullName evidence="3">Acyltransferase family protein</fullName>
    </submittedName>
</protein>
<feature type="transmembrane region" description="Helical" evidence="1">
    <location>
        <begin position="159"/>
        <end position="178"/>
    </location>
</feature>
<dbReference type="GO" id="GO:0016747">
    <property type="term" value="F:acyltransferase activity, transferring groups other than amino-acyl groups"/>
    <property type="evidence" value="ECO:0007669"/>
    <property type="project" value="InterPro"/>
</dbReference>
<gene>
    <name evidence="3" type="ORF">OMM_05129</name>
</gene>
<feature type="transmembrane region" description="Helical" evidence="1">
    <location>
        <begin position="230"/>
        <end position="247"/>
    </location>
</feature>
<sequence>MFGIFVLCIFHTAMIFVLWPFHIKNNTLDSYLSIMNVFIGIWHMPIMFFVAGASAWFSLTFREPSEFIVERFFRLIIPLIFGTLVLIPPQVYFERLQEGILYENFWTFYPHFFDGIYPDGNFSWHHLWFLAYLFVISVIAIPITRIIDTRRTSPWICQLAIFANRPGGIFLFGLPMALSEAILRPFFPQGIKDIIHDWANVSFYLICFVYGYLMISDIRFGTAINRHRRIAMILGTILTIVICYYSIARTHLSSHSYTMFFHLLCGFNIWCWMIVILAYVRESFSHTTPVLTYLNQAVLPFFIIHQTMIIVLGYFIVAMDWTISTKFWYILVGSIASVWLLYECLIRRVSVFHIIFGIKK</sequence>
<dbReference type="Pfam" id="PF01757">
    <property type="entry name" value="Acyl_transf_3"/>
    <property type="match status" value="1"/>
</dbReference>
<comment type="caution">
    <text evidence="3">The sequence shown here is derived from an EMBL/GenBank/DDBJ whole genome shotgun (WGS) entry which is preliminary data.</text>
</comment>
<keyword evidence="3" id="KW-0012">Acyltransferase</keyword>
<feature type="transmembrane region" description="Helical" evidence="1">
    <location>
        <begin position="127"/>
        <end position="147"/>
    </location>
</feature>
<feature type="transmembrane region" description="Helical" evidence="1">
    <location>
        <begin position="34"/>
        <end position="60"/>
    </location>
</feature>